<sequence length="344" mass="38490">MYSNKYKTCIIQIIAVLFAWGCHRAPIQMHSNENYGQETGTSTISSGNNKENQLTNRGSLMGESLTLEKELLDDMGRITDYFTNVQKIVSQKIKWNTLLKMGMVATLSYLPPFLLWGYNYYYNFSTGPTIPSSYDDPIPMLFFPEATATSLINDRVPTIFQVEPSTSSYPNTMPSISQVALNPTASFNNIAIYKIAWIGSSACLGAGITVYQYGDLLSAASKAAVGLQEIIAEVQTAFEQAEKNPSDANQIHYAKIALVKLFKEVSTVIHKMSTKLFHHCFPKEAKEDIGRLLGEIKQKIEAATARESDDKKHKQYLIQLKPYIHEMLSKIQPKLCNPGSVKNF</sequence>
<organism evidence="2 3">
    <name type="scientific">Candidatus Cardinium hertigii</name>
    <dbReference type="NCBI Taxonomy" id="247481"/>
    <lineage>
        <taxon>Bacteria</taxon>
        <taxon>Pseudomonadati</taxon>
        <taxon>Bacteroidota</taxon>
        <taxon>Cytophagia</taxon>
        <taxon>Cytophagales</taxon>
        <taxon>Amoebophilaceae</taxon>
        <taxon>Candidatus Cardinium</taxon>
    </lineage>
</organism>
<dbReference type="EMBL" id="CP029619">
    <property type="protein sequence ID" value="AWN81857.1"/>
    <property type="molecule type" value="Genomic_DNA"/>
</dbReference>
<dbReference type="KEGG" id="cher:DK880_00537"/>
<accession>A0A2Z3L905</accession>
<dbReference type="Proteomes" id="UP000245872">
    <property type="component" value="Chromosome"/>
</dbReference>
<dbReference type="AlphaFoldDB" id="A0A2Z3L905"/>
<name>A0A2Z3L905_9BACT</name>
<protein>
    <submittedName>
        <fullName evidence="2">Uncharacterized protein</fullName>
    </submittedName>
</protein>
<evidence type="ECO:0000313" key="2">
    <source>
        <dbReference type="EMBL" id="AWN81857.1"/>
    </source>
</evidence>
<evidence type="ECO:0000256" key="1">
    <source>
        <dbReference type="SAM" id="MobiDB-lite"/>
    </source>
</evidence>
<proteinExistence type="predicted"/>
<evidence type="ECO:0000313" key="3">
    <source>
        <dbReference type="Proteomes" id="UP000245872"/>
    </source>
</evidence>
<keyword evidence="3" id="KW-1185">Reference proteome</keyword>
<feature type="region of interest" description="Disordered" evidence="1">
    <location>
        <begin position="36"/>
        <end position="55"/>
    </location>
</feature>
<gene>
    <name evidence="2" type="ORF">DK880_00537</name>
</gene>
<reference evidence="2 3" key="1">
    <citation type="submission" date="2018-05" db="EMBL/GenBank/DDBJ databases">
        <title>Candidatus Cardinium hertigii Genome Assembly.</title>
        <authorList>
            <person name="Showmaker K.C."/>
            <person name="Walden K.O."/>
            <person name="Fields C.J."/>
            <person name="Lambert K.N."/>
            <person name="Hudson M.E."/>
        </authorList>
    </citation>
    <scope>NUCLEOTIDE SEQUENCE [LARGE SCALE GENOMIC DNA]</scope>
    <source>
        <strain evidence="3">cHgTN10</strain>
    </source>
</reference>